<dbReference type="PRINTS" id="PR00059">
    <property type="entry name" value="RIBOSOMALL6"/>
</dbReference>
<evidence type="ECO:0000313" key="8">
    <source>
        <dbReference type="Proteomes" id="UP000664835"/>
    </source>
</evidence>
<dbReference type="HAMAP" id="MF_01365_B">
    <property type="entry name" value="Ribosomal_uL6_B"/>
    <property type="match status" value="1"/>
</dbReference>
<dbReference type="NCBIfam" id="TIGR03654">
    <property type="entry name" value="L6_bact"/>
    <property type="match status" value="1"/>
</dbReference>
<keyword evidence="8" id="KW-1185">Reference proteome</keyword>
<gene>
    <name evidence="3 7" type="primary">rplF</name>
    <name evidence="7" type="ORF">J3998_08000</name>
</gene>
<dbReference type="InterPro" id="IPR020040">
    <property type="entry name" value="Ribosomal_uL6_a/b-dom"/>
</dbReference>
<evidence type="ECO:0000256" key="1">
    <source>
        <dbReference type="ARBA" id="ARBA00022980"/>
    </source>
</evidence>
<dbReference type="PANTHER" id="PTHR11655">
    <property type="entry name" value="60S/50S RIBOSOMAL PROTEIN L6/L9"/>
    <property type="match status" value="1"/>
</dbReference>
<accession>A0ABS3Q6C5</accession>
<dbReference type="Proteomes" id="UP000664835">
    <property type="component" value="Unassembled WGS sequence"/>
</dbReference>
<dbReference type="PANTHER" id="PTHR11655:SF14">
    <property type="entry name" value="LARGE RIBOSOMAL SUBUNIT PROTEIN UL6M"/>
    <property type="match status" value="1"/>
</dbReference>
<feature type="domain" description="Large ribosomal subunit protein uL6 alpha-beta" evidence="6">
    <location>
        <begin position="11"/>
        <end position="82"/>
    </location>
</feature>
<evidence type="ECO:0000313" key="7">
    <source>
        <dbReference type="EMBL" id="MBO1927519.1"/>
    </source>
</evidence>
<dbReference type="Pfam" id="PF00347">
    <property type="entry name" value="Ribosomal_L6"/>
    <property type="match status" value="2"/>
</dbReference>
<dbReference type="GO" id="GO:0005840">
    <property type="term" value="C:ribosome"/>
    <property type="evidence" value="ECO:0007669"/>
    <property type="project" value="UniProtKB-KW"/>
</dbReference>
<organism evidence="7 8">
    <name type="scientific">Thiomicrorhabdus marina</name>
    <dbReference type="NCBI Taxonomy" id="2818442"/>
    <lineage>
        <taxon>Bacteria</taxon>
        <taxon>Pseudomonadati</taxon>
        <taxon>Pseudomonadota</taxon>
        <taxon>Gammaproteobacteria</taxon>
        <taxon>Thiotrichales</taxon>
        <taxon>Piscirickettsiaceae</taxon>
        <taxon>Thiomicrorhabdus</taxon>
    </lineage>
</organism>
<dbReference type="InterPro" id="IPR019906">
    <property type="entry name" value="Ribosomal_uL6_bac-type"/>
</dbReference>
<reference evidence="7 8" key="1">
    <citation type="submission" date="2021-03" db="EMBL/GenBank/DDBJ databases">
        <title>Thiomicrorhabdus sp.nov.,novel sulfur-oxidizing bacteria isolated from coastal sediment.</title>
        <authorList>
            <person name="Liu X."/>
        </authorList>
    </citation>
    <scope>NUCLEOTIDE SEQUENCE [LARGE SCALE GENOMIC DNA]</scope>
    <source>
        <strain evidence="7 8">6S2-11</strain>
    </source>
</reference>
<evidence type="ECO:0000256" key="5">
    <source>
        <dbReference type="RuleBase" id="RU003870"/>
    </source>
</evidence>
<comment type="function">
    <text evidence="3 5">This protein binds to the 23S rRNA, and is important in its secondary structure. It is located near the subunit interface in the base of the L7/L12 stalk, and near the tRNA binding site of the peptidyltransferase center.</text>
</comment>
<protein>
    <recommendedName>
        <fullName evidence="3">Large ribosomal subunit protein uL6</fullName>
    </recommendedName>
</protein>
<keyword evidence="3 5" id="KW-0694">RNA-binding</keyword>
<proteinExistence type="inferred from homology"/>
<keyword evidence="2 3" id="KW-0687">Ribonucleoprotein</keyword>
<keyword evidence="1 3" id="KW-0689">Ribosomal protein</keyword>
<comment type="subunit">
    <text evidence="3">Part of the 50S ribosomal subunit.</text>
</comment>
<feature type="domain" description="Large ribosomal subunit protein uL6 alpha-beta" evidence="6">
    <location>
        <begin position="90"/>
        <end position="164"/>
    </location>
</feature>
<keyword evidence="3 5" id="KW-0699">rRNA-binding</keyword>
<evidence type="ECO:0000256" key="2">
    <source>
        <dbReference type="ARBA" id="ARBA00023274"/>
    </source>
</evidence>
<dbReference type="InterPro" id="IPR036789">
    <property type="entry name" value="Ribosomal_uL6-like_a/b-dom_sf"/>
</dbReference>
<dbReference type="PROSITE" id="PS00525">
    <property type="entry name" value="RIBOSOMAL_L6_1"/>
    <property type="match status" value="1"/>
</dbReference>
<comment type="caution">
    <text evidence="7">The sequence shown here is derived from an EMBL/GenBank/DDBJ whole genome shotgun (WGS) entry which is preliminary data.</text>
</comment>
<evidence type="ECO:0000256" key="4">
    <source>
        <dbReference type="RuleBase" id="RU003869"/>
    </source>
</evidence>
<sequence length="177" mass="18751">MSRIAKAPVTIPAGVEVSVNGNDVTVKGAKASLTKNFNEAVMVSVEDGQVICTPVEGVVKGWAQAGTARSIINNMVAGVTDGFEKKLELVGVGYRAAAQGKVLNLTLGFSHPVEHAIPEGITVETPTQTEIVVKGADKQVVGQVAAEIRAYRPPEPYKGKGVKYADERILRKEAKKK</sequence>
<name>A0ABS3Q6C5_9GAMM</name>
<dbReference type="InterPro" id="IPR000702">
    <property type="entry name" value="Ribosomal_uL6-like"/>
</dbReference>
<comment type="similarity">
    <text evidence="3 4">Belongs to the universal ribosomal protein uL6 family.</text>
</comment>
<dbReference type="RefSeq" id="WP_208149766.1">
    <property type="nucleotide sequence ID" value="NZ_JAGETV010000012.1"/>
</dbReference>
<dbReference type="PIRSF" id="PIRSF002162">
    <property type="entry name" value="Ribosomal_L6"/>
    <property type="match status" value="1"/>
</dbReference>
<dbReference type="EMBL" id="JAGETV010000012">
    <property type="protein sequence ID" value="MBO1927519.1"/>
    <property type="molecule type" value="Genomic_DNA"/>
</dbReference>
<dbReference type="InterPro" id="IPR002358">
    <property type="entry name" value="Ribosomal_uL6_CS"/>
</dbReference>
<evidence type="ECO:0000259" key="6">
    <source>
        <dbReference type="Pfam" id="PF00347"/>
    </source>
</evidence>
<dbReference type="Gene3D" id="3.90.930.12">
    <property type="entry name" value="Ribosomal protein L6, alpha-beta domain"/>
    <property type="match status" value="2"/>
</dbReference>
<evidence type="ECO:0000256" key="3">
    <source>
        <dbReference type="HAMAP-Rule" id="MF_01365"/>
    </source>
</evidence>
<dbReference type="SUPFAM" id="SSF56053">
    <property type="entry name" value="Ribosomal protein L6"/>
    <property type="match status" value="2"/>
</dbReference>